<dbReference type="SUPFAM" id="SSF88713">
    <property type="entry name" value="Glycoside hydrolase/deacetylase"/>
    <property type="match status" value="1"/>
</dbReference>
<dbReference type="Proteomes" id="UP000799444">
    <property type="component" value="Unassembled WGS sequence"/>
</dbReference>
<protein>
    <submittedName>
        <fullName evidence="2">Polysaccharide deacetylase</fullName>
    </submittedName>
</protein>
<dbReference type="EMBL" id="ML996213">
    <property type="protein sequence ID" value="KAF2730611.1"/>
    <property type="molecule type" value="Genomic_DNA"/>
</dbReference>
<dbReference type="GO" id="GO:0016810">
    <property type="term" value="F:hydrolase activity, acting on carbon-nitrogen (but not peptide) bonds"/>
    <property type="evidence" value="ECO:0007669"/>
    <property type="project" value="InterPro"/>
</dbReference>
<dbReference type="InterPro" id="IPR002509">
    <property type="entry name" value="NODB_dom"/>
</dbReference>
<evidence type="ECO:0000313" key="2">
    <source>
        <dbReference type="EMBL" id="KAF2730611.1"/>
    </source>
</evidence>
<organism evidence="2 3">
    <name type="scientific">Polyplosphaeria fusca</name>
    <dbReference type="NCBI Taxonomy" id="682080"/>
    <lineage>
        <taxon>Eukaryota</taxon>
        <taxon>Fungi</taxon>
        <taxon>Dikarya</taxon>
        <taxon>Ascomycota</taxon>
        <taxon>Pezizomycotina</taxon>
        <taxon>Dothideomycetes</taxon>
        <taxon>Pleosporomycetidae</taxon>
        <taxon>Pleosporales</taxon>
        <taxon>Tetraplosphaeriaceae</taxon>
        <taxon>Polyplosphaeria</taxon>
    </lineage>
</organism>
<sequence length="336" mass="38416">MPPIWHEHPDYAVKRDFQGYGEAGLDIKWPNDAKIAVSFVINYEEGGERNVLHGDGMAEQNLRENPTGPARINERNLNVESEYEYGSRAGFWRLFRLFNTHNMKFTLYAVAQAIEQQPAVAVRSLEEGHDVASHGYRWVEYHDFPIEKEKEYIRKAVTSLKSVTGQAPKGWYYGRNSPHSRTLVPQVYEEMGEVLVWGSDSYADDVPYWVDLPLEREKEGAKGLLVLPYSYDTNDFKFHVVGSGWAGPGDFEEHMRNAFDVLYEEGQEGKPKMMTVGLHCRIVGRPGRLGALKKFVEYIGQKEGVWVATRTEIAECFKKQYPYKKGYLAGDVKCSV</sequence>
<dbReference type="Gene3D" id="3.20.20.370">
    <property type="entry name" value="Glycoside hydrolase/deacetylase"/>
    <property type="match status" value="1"/>
</dbReference>
<evidence type="ECO:0000259" key="1">
    <source>
        <dbReference type="PROSITE" id="PS51677"/>
    </source>
</evidence>
<dbReference type="GO" id="GO:0005975">
    <property type="term" value="P:carbohydrate metabolic process"/>
    <property type="evidence" value="ECO:0007669"/>
    <property type="project" value="InterPro"/>
</dbReference>
<dbReference type="PROSITE" id="PS51677">
    <property type="entry name" value="NODB"/>
    <property type="match status" value="1"/>
</dbReference>
<dbReference type="OrthoDB" id="9970124at2759"/>
<proteinExistence type="predicted"/>
<dbReference type="Pfam" id="PF01522">
    <property type="entry name" value="Polysacc_deac_1"/>
    <property type="match status" value="1"/>
</dbReference>
<reference evidence="2" key="1">
    <citation type="journal article" date="2020" name="Stud. Mycol.">
        <title>101 Dothideomycetes genomes: a test case for predicting lifestyles and emergence of pathogens.</title>
        <authorList>
            <person name="Haridas S."/>
            <person name="Albert R."/>
            <person name="Binder M."/>
            <person name="Bloem J."/>
            <person name="Labutti K."/>
            <person name="Salamov A."/>
            <person name="Andreopoulos B."/>
            <person name="Baker S."/>
            <person name="Barry K."/>
            <person name="Bills G."/>
            <person name="Bluhm B."/>
            <person name="Cannon C."/>
            <person name="Castanera R."/>
            <person name="Culley D."/>
            <person name="Daum C."/>
            <person name="Ezra D."/>
            <person name="Gonzalez J."/>
            <person name="Henrissat B."/>
            <person name="Kuo A."/>
            <person name="Liang C."/>
            <person name="Lipzen A."/>
            <person name="Lutzoni F."/>
            <person name="Magnuson J."/>
            <person name="Mondo S."/>
            <person name="Nolan M."/>
            <person name="Ohm R."/>
            <person name="Pangilinan J."/>
            <person name="Park H.-J."/>
            <person name="Ramirez L."/>
            <person name="Alfaro M."/>
            <person name="Sun H."/>
            <person name="Tritt A."/>
            <person name="Yoshinaga Y."/>
            <person name="Zwiers L.-H."/>
            <person name="Turgeon B."/>
            <person name="Goodwin S."/>
            <person name="Spatafora J."/>
            <person name="Crous P."/>
            <person name="Grigoriev I."/>
        </authorList>
    </citation>
    <scope>NUCLEOTIDE SEQUENCE</scope>
    <source>
        <strain evidence="2">CBS 125425</strain>
    </source>
</reference>
<dbReference type="PANTHER" id="PTHR43123:SF1">
    <property type="entry name" value="POLYSACCHARIDE DEACETYLASE-RELATED"/>
    <property type="match status" value="1"/>
</dbReference>
<comment type="caution">
    <text evidence="2">The sequence shown here is derived from an EMBL/GenBank/DDBJ whole genome shotgun (WGS) entry which is preliminary data.</text>
</comment>
<keyword evidence="3" id="KW-1185">Reference proteome</keyword>
<gene>
    <name evidence="2" type="ORF">EJ04DRAFT_515126</name>
</gene>
<dbReference type="PANTHER" id="PTHR43123">
    <property type="entry name" value="POLYSACCHARIDE DEACETYLASE-RELATED"/>
    <property type="match status" value="1"/>
</dbReference>
<dbReference type="InterPro" id="IPR011330">
    <property type="entry name" value="Glyco_hydro/deAcase_b/a-brl"/>
</dbReference>
<name>A0A9P4QTE9_9PLEO</name>
<accession>A0A9P4QTE9</accession>
<dbReference type="AlphaFoldDB" id="A0A9P4QTE9"/>
<feature type="domain" description="NodB homology" evidence="1">
    <location>
        <begin position="77"/>
        <end position="308"/>
    </location>
</feature>
<evidence type="ECO:0000313" key="3">
    <source>
        <dbReference type="Proteomes" id="UP000799444"/>
    </source>
</evidence>